<dbReference type="SUPFAM" id="SSF52402">
    <property type="entry name" value="Adenine nucleotide alpha hydrolases-like"/>
    <property type="match status" value="2"/>
</dbReference>
<dbReference type="PANTHER" id="PTHR46268">
    <property type="entry name" value="STRESS RESPONSE PROTEIN NHAX"/>
    <property type="match status" value="1"/>
</dbReference>
<gene>
    <name evidence="3" type="ORF">SAMN05421721_10695</name>
</gene>
<protein>
    <submittedName>
        <fullName evidence="3">Nucleotide-binding universal stress protein, UspA family</fullName>
    </submittedName>
</protein>
<dbReference type="PANTHER" id="PTHR46268:SF6">
    <property type="entry name" value="UNIVERSAL STRESS PROTEIN UP12"/>
    <property type="match status" value="1"/>
</dbReference>
<organism evidence="3 4">
    <name type="scientific">Ectothiorhodospira mobilis</name>
    <dbReference type="NCBI Taxonomy" id="195064"/>
    <lineage>
        <taxon>Bacteria</taxon>
        <taxon>Pseudomonadati</taxon>
        <taxon>Pseudomonadota</taxon>
        <taxon>Gammaproteobacteria</taxon>
        <taxon>Chromatiales</taxon>
        <taxon>Ectothiorhodospiraceae</taxon>
        <taxon>Ectothiorhodospira</taxon>
    </lineage>
</organism>
<name>A0A1I4R2V3_ECTMO</name>
<dbReference type="InterPro" id="IPR006015">
    <property type="entry name" value="Universal_stress_UspA"/>
</dbReference>
<dbReference type="PRINTS" id="PR01438">
    <property type="entry name" value="UNVRSLSTRESS"/>
</dbReference>
<dbReference type="EMBL" id="FOUO01000006">
    <property type="protein sequence ID" value="SFM46455.1"/>
    <property type="molecule type" value="Genomic_DNA"/>
</dbReference>
<comment type="similarity">
    <text evidence="1">Belongs to the universal stress protein A family.</text>
</comment>
<feature type="domain" description="UspA" evidence="2">
    <location>
        <begin position="154"/>
        <end position="284"/>
    </location>
</feature>
<reference evidence="3 4" key="1">
    <citation type="submission" date="2016-10" db="EMBL/GenBank/DDBJ databases">
        <authorList>
            <person name="de Groot N.N."/>
        </authorList>
    </citation>
    <scope>NUCLEOTIDE SEQUENCE [LARGE SCALE GENOMIC DNA]</scope>
    <source>
        <strain evidence="3 4">DSM 4180</strain>
    </source>
</reference>
<accession>A0A1I4R2V3</accession>
<dbReference type="Gene3D" id="3.40.50.620">
    <property type="entry name" value="HUPs"/>
    <property type="match status" value="2"/>
</dbReference>
<keyword evidence="4" id="KW-1185">Reference proteome</keyword>
<evidence type="ECO:0000313" key="3">
    <source>
        <dbReference type="EMBL" id="SFM46455.1"/>
    </source>
</evidence>
<dbReference type="InterPro" id="IPR014729">
    <property type="entry name" value="Rossmann-like_a/b/a_fold"/>
</dbReference>
<feature type="domain" description="UspA" evidence="2">
    <location>
        <begin position="12"/>
        <end position="147"/>
    </location>
</feature>
<evidence type="ECO:0000259" key="2">
    <source>
        <dbReference type="Pfam" id="PF00582"/>
    </source>
</evidence>
<dbReference type="RefSeq" id="WP_090484661.1">
    <property type="nucleotide sequence ID" value="NZ_FOUO01000006.1"/>
</dbReference>
<dbReference type="OrthoDB" id="9792500at2"/>
<dbReference type="CDD" id="cd00293">
    <property type="entry name" value="USP-like"/>
    <property type="match status" value="2"/>
</dbReference>
<sequence length="284" mass="29567">MATRLSPVGRLQRLLLATGGGESSAGAGALALDLAAAHGAELLLMRVVLTNPEYESMAPERVEAETAAAREDLEALAGQARGRGIPCGTRVRHGVDPYVAVVQEADESRVDCVVVGRRRRGPLARLVMGDSTARIVGHAPCSVLAVPPEVREPRRHILVATDGSRAADAACAMAAELARVGGVPLTVLSVARPEDPDAERAAAGEAVQRVLDLLKPELAGSGVTLEGMVEQGRPETVIVETAQRRGADLVVVGSHGHGGLERLLMGSVAERVVTHTPCPVMVVK</sequence>
<dbReference type="Pfam" id="PF00582">
    <property type="entry name" value="Usp"/>
    <property type="match status" value="2"/>
</dbReference>
<dbReference type="AlphaFoldDB" id="A0A1I4R2V3"/>
<dbReference type="InterPro" id="IPR006016">
    <property type="entry name" value="UspA"/>
</dbReference>
<dbReference type="STRING" id="195064.SAMN05421721_10695"/>
<proteinExistence type="inferred from homology"/>
<evidence type="ECO:0000313" key="4">
    <source>
        <dbReference type="Proteomes" id="UP000199556"/>
    </source>
</evidence>
<evidence type="ECO:0000256" key="1">
    <source>
        <dbReference type="ARBA" id="ARBA00008791"/>
    </source>
</evidence>
<dbReference type="Proteomes" id="UP000199556">
    <property type="component" value="Unassembled WGS sequence"/>
</dbReference>